<accession>S8C520</accession>
<name>S8C520_9LAMI</name>
<comment type="caution">
    <text evidence="2">The sequence shown here is derived from an EMBL/GenBank/DDBJ whole genome shotgun (WGS) entry which is preliminary data.</text>
</comment>
<sequence length="240" mass="25757">MEPKKTTTGATPSSSGEIPSETLQMAMALQALPESERRFLAAFLTGSSAASSAAPTPTLEKPETKEKAGEKPPREGTEQVSVGGTVTKAMAEPGVLTSSNEQEKEGAVSATMVAEPAEDIPAATSARLVEHLRAVPFATPSAETEKSSGPRRDETESAGINLETDFLTDILQEPETEEKKRTESDMETESDGESLVRRRRKAGKYRRADGDRHQPTPTGTPNQQEEEEAAPYETEPEDIA</sequence>
<evidence type="ECO:0000313" key="3">
    <source>
        <dbReference type="Proteomes" id="UP000015453"/>
    </source>
</evidence>
<evidence type="ECO:0000313" key="2">
    <source>
        <dbReference type="EMBL" id="EPS59521.1"/>
    </source>
</evidence>
<dbReference type="EMBL" id="AUSU01008304">
    <property type="protein sequence ID" value="EPS59521.1"/>
    <property type="molecule type" value="Genomic_DNA"/>
</dbReference>
<proteinExistence type="predicted"/>
<feature type="compositionally biased region" description="Basic and acidic residues" evidence="1">
    <location>
        <begin position="143"/>
        <end position="155"/>
    </location>
</feature>
<feature type="region of interest" description="Disordered" evidence="1">
    <location>
        <begin position="47"/>
        <end position="112"/>
    </location>
</feature>
<feature type="compositionally biased region" description="Basic and acidic residues" evidence="1">
    <location>
        <begin position="60"/>
        <end position="77"/>
    </location>
</feature>
<feature type="region of interest" description="Disordered" evidence="1">
    <location>
        <begin position="1"/>
        <end position="21"/>
    </location>
</feature>
<gene>
    <name evidence="2" type="ORF">M569_15284</name>
</gene>
<reference evidence="2 3" key="1">
    <citation type="journal article" date="2013" name="BMC Genomics">
        <title>The miniature genome of a carnivorous plant Genlisea aurea contains a low number of genes and short non-coding sequences.</title>
        <authorList>
            <person name="Leushkin E.V."/>
            <person name="Sutormin R.A."/>
            <person name="Nabieva E.R."/>
            <person name="Penin A.A."/>
            <person name="Kondrashov A.S."/>
            <person name="Logacheva M.D."/>
        </authorList>
    </citation>
    <scope>NUCLEOTIDE SEQUENCE [LARGE SCALE GENOMIC DNA]</scope>
</reference>
<dbReference type="Proteomes" id="UP000015453">
    <property type="component" value="Unassembled WGS sequence"/>
</dbReference>
<organism evidence="2 3">
    <name type="scientific">Genlisea aurea</name>
    <dbReference type="NCBI Taxonomy" id="192259"/>
    <lineage>
        <taxon>Eukaryota</taxon>
        <taxon>Viridiplantae</taxon>
        <taxon>Streptophyta</taxon>
        <taxon>Embryophyta</taxon>
        <taxon>Tracheophyta</taxon>
        <taxon>Spermatophyta</taxon>
        <taxon>Magnoliopsida</taxon>
        <taxon>eudicotyledons</taxon>
        <taxon>Gunneridae</taxon>
        <taxon>Pentapetalae</taxon>
        <taxon>asterids</taxon>
        <taxon>lamiids</taxon>
        <taxon>Lamiales</taxon>
        <taxon>Lentibulariaceae</taxon>
        <taxon>Genlisea</taxon>
    </lineage>
</organism>
<feature type="compositionally biased region" description="Acidic residues" evidence="1">
    <location>
        <begin position="224"/>
        <end position="240"/>
    </location>
</feature>
<feature type="region of interest" description="Disordered" evidence="1">
    <location>
        <begin position="134"/>
        <end position="240"/>
    </location>
</feature>
<keyword evidence="3" id="KW-1185">Reference proteome</keyword>
<evidence type="ECO:0000256" key="1">
    <source>
        <dbReference type="SAM" id="MobiDB-lite"/>
    </source>
</evidence>
<protein>
    <submittedName>
        <fullName evidence="2">Uncharacterized protein</fullName>
    </submittedName>
</protein>
<dbReference type="AlphaFoldDB" id="S8C520"/>